<comment type="caution">
    <text evidence="1">The sequence shown here is derived from an EMBL/GenBank/DDBJ whole genome shotgun (WGS) entry which is preliminary data.</text>
</comment>
<evidence type="ECO:0000313" key="1">
    <source>
        <dbReference type="EMBL" id="CAG8803017.1"/>
    </source>
</evidence>
<gene>
    <name evidence="1" type="ORF">GMARGA_LOCUS23554</name>
</gene>
<organism evidence="1 2">
    <name type="scientific">Gigaspora margarita</name>
    <dbReference type="NCBI Taxonomy" id="4874"/>
    <lineage>
        <taxon>Eukaryota</taxon>
        <taxon>Fungi</taxon>
        <taxon>Fungi incertae sedis</taxon>
        <taxon>Mucoromycota</taxon>
        <taxon>Glomeromycotina</taxon>
        <taxon>Glomeromycetes</taxon>
        <taxon>Diversisporales</taxon>
        <taxon>Gigasporaceae</taxon>
        <taxon>Gigaspora</taxon>
    </lineage>
</organism>
<proteinExistence type="predicted"/>
<accession>A0ABN7VXT6</accession>
<reference evidence="1 2" key="1">
    <citation type="submission" date="2021-06" db="EMBL/GenBank/DDBJ databases">
        <authorList>
            <person name="Kallberg Y."/>
            <person name="Tangrot J."/>
            <person name="Rosling A."/>
        </authorList>
    </citation>
    <scope>NUCLEOTIDE SEQUENCE [LARGE SCALE GENOMIC DNA]</scope>
    <source>
        <strain evidence="1 2">120-4 pot B 10/14</strain>
    </source>
</reference>
<name>A0ABN7VXT6_GIGMA</name>
<dbReference type="Proteomes" id="UP000789901">
    <property type="component" value="Unassembled WGS sequence"/>
</dbReference>
<sequence>MKKDDKLPANLIDPYNVLFFSQIQVSLVDEVFEDGDDDSSTKIAELANKIDTINLNSEEIEFNTARSLQVNEEKIRGRGKGKGHRSRKEGNNIVSERKAQISAQLPIPPNFNYLKHNIPFHQGFIRLPPEFSDNNIFPYGLIRLFFPNLFLLQF</sequence>
<evidence type="ECO:0000313" key="2">
    <source>
        <dbReference type="Proteomes" id="UP000789901"/>
    </source>
</evidence>
<keyword evidence="2" id="KW-1185">Reference proteome</keyword>
<dbReference type="EMBL" id="CAJVQB010023961">
    <property type="protein sequence ID" value="CAG8803017.1"/>
    <property type="molecule type" value="Genomic_DNA"/>
</dbReference>
<protein>
    <submittedName>
        <fullName evidence="1">3562_t:CDS:1</fullName>
    </submittedName>
</protein>